<reference evidence="2" key="1">
    <citation type="journal article" date="2019" name="Int. J. Syst. Evol. Microbiol.">
        <title>The Global Catalogue of Microorganisms (GCM) 10K type strain sequencing project: providing services to taxonomists for standard genome sequencing and annotation.</title>
        <authorList>
            <consortium name="The Broad Institute Genomics Platform"/>
            <consortium name="The Broad Institute Genome Sequencing Center for Infectious Disease"/>
            <person name="Wu L."/>
            <person name="Ma J."/>
        </authorList>
    </citation>
    <scope>NUCLEOTIDE SEQUENCE [LARGE SCALE GENOMIC DNA]</scope>
    <source>
        <strain evidence="2">CGMCC 1.5362</strain>
    </source>
</reference>
<gene>
    <name evidence="1" type="ORF">GCM10011509_29690</name>
</gene>
<keyword evidence="2" id="KW-1185">Reference proteome</keyword>
<dbReference type="EMBL" id="BMLB01000006">
    <property type="protein sequence ID" value="GGK79222.1"/>
    <property type="molecule type" value="Genomic_DNA"/>
</dbReference>
<accession>A0ABQ2FDT7</accession>
<evidence type="ECO:0000313" key="1">
    <source>
        <dbReference type="EMBL" id="GGK79222.1"/>
    </source>
</evidence>
<comment type="caution">
    <text evidence="1">The sequence shown here is derived from an EMBL/GenBank/DDBJ whole genome shotgun (WGS) entry which is preliminary data.</text>
</comment>
<evidence type="ECO:0000313" key="2">
    <source>
        <dbReference type="Proteomes" id="UP000662111"/>
    </source>
</evidence>
<sequence length="90" mass="9393">MIGGLLPLPIAKDLDVSEPTSCCRALCTGGAYCHNCDLLVGLDGLHVTAVDRAPDLLTVTVESAPALTWGLSAKRCFWPDAPAQLAGKVM</sequence>
<protein>
    <submittedName>
        <fullName evidence="1">Uncharacterized protein</fullName>
    </submittedName>
</protein>
<organism evidence="1 2">
    <name type="scientific">Ornithinimicrobium pekingense</name>
    <dbReference type="NCBI Taxonomy" id="384677"/>
    <lineage>
        <taxon>Bacteria</taxon>
        <taxon>Bacillati</taxon>
        <taxon>Actinomycetota</taxon>
        <taxon>Actinomycetes</taxon>
        <taxon>Micrococcales</taxon>
        <taxon>Ornithinimicrobiaceae</taxon>
        <taxon>Ornithinimicrobium</taxon>
    </lineage>
</organism>
<name>A0ABQ2FDT7_9MICO</name>
<dbReference type="Proteomes" id="UP000662111">
    <property type="component" value="Unassembled WGS sequence"/>
</dbReference>
<proteinExistence type="predicted"/>